<keyword evidence="5 6" id="KW-0472">Membrane</keyword>
<feature type="transmembrane region" description="Helical" evidence="6">
    <location>
        <begin position="128"/>
        <end position="152"/>
    </location>
</feature>
<keyword evidence="2" id="KW-0813">Transport</keyword>
<dbReference type="GO" id="GO:0022857">
    <property type="term" value="F:transmembrane transporter activity"/>
    <property type="evidence" value="ECO:0007669"/>
    <property type="project" value="InterPro"/>
</dbReference>
<sequence length="476" mass="50544">MCGTMQSQQVTMLLMVGSAAFLETVLSTALYPFFPQEAEKKGANVTIVGIIYGCFSVTQLLSSLLIGKLVPCVGAKVLFITGVLISGVCTVMFGLLDKAPSGTAFITLCIVIRCLDGFGTASADTMCFLYMATAFPSNVATMLGMVEIFNGVGMLLGPPLGGLLYDAWGYEVPFVALGSILLLLLVPLSLGVLPRDVTESDPESGGYVKLLRVPTIAITSLLVCTTAASMSFLRPTMTIFLHTEFQMPPGKIGLVLLGFACSYAIFAPLLGYLSDSFPAVRKMMMTAGVTICSLCFQMLGPIPLLHIKSQVWLLVLVLVIMGICLGSTLVPAYSIILESAHKVGFADNAATLGLVSGVFTSMWCLGECVGPVFGGLILRVLPFEWAASVQGGILFVVAVVMLIFSLRSYCSTDERERQEVSEPEECTVISPDTICYGSTRHLVVPAVNDAKLHVDYSSGVRPLAASLAESVARTPA</sequence>
<evidence type="ECO:0000256" key="5">
    <source>
        <dbReference type="ARBA" id="ARBA00023136"/>
    </source>
</evidence>
<dbReference type="AlphaFoldDB" id="A0AAJ7T0F1"/>
<dbReference type="PANTHER" id="PTHR23506:SF26">
    <property type="entry name" value="MFS-TYPE TRANSPORTER SLC18B1"/>
    <property type="match status" value="1"/>
</dbReference>
<dbReference type="RefSeq" id="XP_032808589.1">
    <property type="nucleotide sequence ID" value="XM_032952698.1"/>
</dbReference>
<evidence type="ECO:0000256" key="3">
    <source>
        <dbReference type="ARBA" id="ARBA00022692"/>
    </source>
</evidence>
<dbReference type="GO" id="GO:0016020">
    <property type="term" value="C:membrane"/>
    <property type="evidence" value="ECO:0007669"/>
    <property type="project" value="UniProtKB-SubCell"/>
</dbReference>
<organism evidence="8 10">
    <name type="scientific">Petromyzon marinus</name>
    <name type="common">Sea lamprey</name>
    <dbReference type="NCBI Taxonomy" id="7757"/>
    <lineage>
        <taxon>Eukaryota</taxon>
        <taxon>Metazoa</taxon>
        <taxon>Chordata</taxon>
        <taxon>Craniata</taxon>
        <taxon>Vertebrata</taxon>
        <taxon>Cyclostomata</taxon>
        <taxon>Hyperoartia</taxon>
        <taxon>Petromyzontiformes</taxon>
        <taxon>Petromyzontidae</taxon>
        <taxon>Petromyzon</taxon>
    </lineage>
</organism>
<feature type="transmembrane region" description="Helical" evidence="6">
    <location>
        <begin position="213"/>
        <end position="232"/>
    </location>
</feature>
<accession>A0AAJ7T0F1</accession>
<feature type="transmembrane region" description="Helical" evidence="6">
    <location>
        <begin position="12"/>
        <end position="34"/>
    </location>
</feature>
<evidence type="ECO:0000256" key="1">
    <source>
        <dbReference type="ARBA" id="ARBA00004141"/>
    </source>
</evidence>
<proteinExistence type="predicted"/>
<evidence type="ECO:0000313" key="8">
    <source>
        <dbReference type="Proteomes" id="UP001318040"/>
    </source>
</evidence>
<name>A0AAJ7T0F1_PETMA</name>
<keyword evidence="8" id="KW-1185">Reference proteome</keyword>
<feature type="transmembrane region" description="Helical" evidence="6">
    <location>
        <begin position="172"/>
        <end position="193"/>
    </location>
</feature>
<evidence type="ECO:0000313" key="10">
    <source>
        <dbReference type="RefSeq" id="XP_032808589.1"/>
    </source>
</evidence>
<feature type="transmembrane region" description="Helical" evidence="6">
    <location>
        <begin position="252"/>
        <end position="273"/>
    </location>
</feature>
<comment type="subcellular location">
    <subcellularLocation>
        <location evidence="1">Membrane</location>
        <topology evidence="1">Multi-pass membrane protein</topology>
    </subcellularLocation>
</comment>
<dbReference type="Gene3D" id="1.20.1250.20">
    <property type="entry name" value="MFS general substrate transporter like domains"/>
    <property type="match status" value="2"/>
</dbReference>
<dbReference type="Proteomes" id="UP001318040">
    <property type="component" value="Chromosome 12"/>
</dbReference>
<dbReference type="RefSeq" id="XP_032808588.1">
    <property type="nucleotide sequence ID" value="XM_032952697.1"/>
</dbReference>
<feature type="transmembrane region" description="Helical" evidence="6">
    <location>
        <begin position="311"/>
        <end position="337"/>
    </location>
</feature>
<evidence type="ECO:0000256" key="4">
    <source>
        <dbReference type="ARBA" id="ARBA00022989"/>
    </source>
</evidence>
<dbReference type="GeneID" id="116941543"/>
<evidence type="ECO:0000256" key="2">
    <source>
        <dbReference type="ARBA" id="ARBA00022448"/>
    </source>
</evidence>
<dbReference type="SUPFAM" id="SSF103473">
    <property type="entry name" value="MFS general substrate transporter"/>
    <property type="match status" value="1"/>
</dbReference>
<feature type="transmembrane region" description="Helical" evidence="6">
    <location>
        <begin position="385"/>
        <end position="406"/>
    </location>
</feature>
<evidence type="ECO:0000256" key="6">
    <source>
        <dbReference type="SAM" id="Phobius"/>
    </source>
</evidence>
<evidence type="ECO:0000313" key="9">
    <source>
        <dbReference type="RefSeq" id="XP_032808588.1"/>
    </source>
</evidence>
<feature type="transmembrane region" description="Helical" evidence="6">
    <location>
        <begin position="285"/>
        <end position="305"/>
    </location>
</feature>
<dbReference type="InterPro" id="IPR050930">
    <property type="entry name" value="MFS_Vesicular_Transporter"/>
</dbReference>
<gene>
    <name evidence="9 10" type="primary">LOC116941543</name>
</gene>
<dbReference type="InterPro" id="IPR020846">
    <property type="entry name" value="MFS_dom"/>
</dbReference>
<evidence type="ECO:0000259" key="7">
    <source>
        <dbReference type="PROSITE" id="PS50850"/>
    </source>
</evidence>
<dbReference type="InterPro" id="IPR036259">
    <property type="entry name" value="MFS_trans_sf"/>
</dbReference>
<feature type="domain" description="Major facilitator superfamily (MFS) profile" evidence="7">
    <location>
        <begin position="12"/>
        <end position="416"/>
    </location>
</feature>
<feature type="transmembrane region" description="Helical" evidence="6">
    <location>
        <begin position="77"/>
        <end position="96"/>
    </location>
</feature>
<feature type="transmembrane region" description="Helical" evidence="6">
    <location>
        <begin position="46"/>
        <end position="65"/>
    </location>
</feature>
<feature type="transmembrane region" description="Helical" evidence="6">
    <location>
        <begin position="349"/>
        <end position="373"/>
    </location>
</feature>
<keyword evidence="4 6" id="KW-1133">Transmembrane helix</keyword>
<dbReference type="PROSITE" id="PS50850">
    <property type="entry name" value="MFS"/>
    <property type="match status" value="1"/>
</dbReference>
<feature type="transmembrane region" description="Helical" evidence="6">
    <location>
        <begin position="102"/>
        <end position="121"/>
    </location>
</feature>
<keyword evidence="3 6" id="KW-0812">Transmembrane</keyword>
<dbReference type="PANTHER" id="PTHR23506">
    <property type="entry name" value="GH10249P"/>
    <property type="match status" value="1"/>
</dbReference>
<dbReference type="Pfam" id="PF07690">
    <property type="entry name" value="MFS_1"/>
    <property type="match status" value="2"/>
</dbReference>
<dbReference type="InterPro" id="IPR011701">
    <property type="entry name" value="MFS"/>
</dbReference>
<reference evidence="9 10" key="1">
    <citation type="submission" date="2025-04" db="UniProtKB">
        <authorList>
            <consortium name="RefSeq"/>
        </authorList>
    </citation>
    <scope>IDENTIFICATION</scope>
    <source>
        <tissue evidence="9 10">Sperm</tissue>
    </source>
</reference>
<protein>
    <submittedName>
        <fullName evidence="9 10">MFS-type transporter SLC18B1-like</fullName>
    </submittedName>
</protein>
<dbReference type="KEGG" id="pmrn:116941543"/>